<dbReference type="Proteomes" id="UP000464314">
    <property type="component" value="Chromosome"/>
</dbReference>
<feature type="transmembrane region" description="Helical" evidence="5">
    <location>
        <begin position="116"/>
        <end position="140"/>
    </location>
</feature>
<dbReference type="PANTHER" id="PTHR43229:SF2">
    <property type="entry name" value="NODULATION PROTEIN J"/>
    <property type="match status" value="1"/>
</dbReference>
<evidence type="ECO:0000313" key="7">
    <source>
        <dbReference type="EMBL" id="QHQ60184.1"/>
    </source>
</evidence>
<evidence type="ECO:0000256" key="1">
    <source>
        <dbReference type="ARBA" id="ARBA00004141"/>
    </source>
</evidence>
<organism evidence="7 8">
    <name type="scientific">Anaerocolumna sedimenticola</name>
    <dbReference type="NCBI Taxonomy" id="2696063"/>
    <lineage>
        <taxon>Bacteria</taxon>
        <taxon>Bacillati</taxon>
        <taxon>Bacillota</taxon>
        <taxon>Clostridia</taxon>
        <taxon>Lachnospirales</taxon>
        <taxon>Lachnospiraceae</taxon>
        <taxon>Anaerocolumna</taxon>
    </lineage>
</organism>
<dbReference type="RefSeq" id="WP_161837020.1">
    <property type="nucleotide sequence ID" value="NZ_CP048000.1"/>
</dbReference>
<reference evidence="7 8" key="1">
    <citation type="submission" date="2020-01" db="EMBL/GenBank/DDBJ databases">
        <title>Genome analysis of Anaerocolumna sp. CBA3638.</title>
        <authorList>
            <person name="Kim J."/>
            <person name="Roh S.W."/>
        </authorList>
    </citation>
    <scope>NUCLEOTIDE SEQUENCE [LARGE SCALE GENOMIC DNA]</scope>
    <source>
        <strain evidence="7 8">CBA3638</strain>
    </source>
</reference>
<dbReference type="AlphaFoldDB" id="A0A6P1TGB3"/>
<dbReference type="InterPro" id="IPR047817">
    <property type="entry name" value="ABC2_TM_bact-type"/>
</dbReference>
<proteinExistence type="predicted"/>
<dbReference type="Pfam" id="PF12698">
    <property type="entry name" value="ABC2_membrane_3"/>
    <property type="match status" value="1"/>
</dbReference>
<feature type="transmembrane region" description="Helical" evidence="5">
    <location>
        <begin position="160"/>
        <end position="181"/>
    </location>
</feature>
<comment type="subcellular location">
    <subcellularLocation>
        <location evidence="1">Membrane</location>
        <topology evidence="1">Multi-pass membrane protein</topology>
    </subcellularLocation>
</comment>
<evidence type="ECO:0000256" key="3">
    <source>
        <dbReference type="ARBA" id="ARBA00022989"/>
    </source>
</evidence>
<keyword evidence="2 5" id="KW-0812">Transmembrane</keyword>
<dbReference type="GO" id="GO:0016020">
    <property type="term" value="C:membrane"/>
    <property type="evidence" value="ECO:0007669"/>
    <property type="project" value="UniProtKB-SubCell"/>
</dbReference>
<accession>A0A6P1TGB3</accession>
<feature type="transmembrane region" description="Helical" evidence="5">
    <location>
        <begin position="71"/>
        <end position="96"/>
    </location>
</feature>
<name>A0A6P1TGB3_9FIRM</name>
<gene>
    <name evidence="7" type="ORF">Ana3638_04810</name>
</gene>
<evidence type="ECO:0000256" key="5">
    <source>
        <dbReference type="SAM" id="Phobius"/>
    </source>
</evidence>
<feature type="domain" description="ABC transmembrane type-2" evidence="6">
    <location>
        <begin position="19"/>
        <end position="298"/>
    </location>
</feature>
<keyword evidence="8" id="KW-1185">Reference proteome</keyword>
<feature type="transmembrane region" description="Helical" evidence="5">
    <location>
        <begin position="275"/>
        <end position="294"/>
    </location>
</feature>
<dbReference type="PROSITE" id="PS51012">
    <property type="entry name" value="ABC_TM2"/>
    <property type="match status" value="1"/>
</dbReference>
<dbReference type="PANTHER" id="PTHR43229">
    <property type="entry name" value="NODULATION PROTEIN J"/>
    <property type="match status" value="1"/>
</dbReference>
<feature type="transmembrane region" description="Helical" evidence="5">
    <location>
        <begin position="21"/>
        <end position="40"/>
    </location>
</feature>
<dbReference type="EMBL" id="CP048000">
    <property type="protein sequence ID" value="QHQ60184.1"/>
    <property type="molecule type" value="Genomic_DNA"/>
</dbReference>
<dbReference type="GO" id="GO:0140359">
    <property type="term" value="F:ABC-type transporter activity"/>
    <property type="evidence" value="ECO:0007669"/>
    <property type="project" value="InterPro"/>
</dbReference>
<dbReference type="InterPro" id="IPR051784">
    <property type="entry name" value="Nod_factor_ABC_transporter"/>
</dbReference>
<evidence type="ECO:0000256" key="4">
    <source>
        <dbReference type="ARBA" id="ARBA00023136"/>
    </source>
</evidence>
<keyword evidence="4 5" id="KW-0472">Membrane</keyword>
<protein>
    <submittedName>
        <fullName evidence="7">ABC transporter permease</fullName>
    </submittedName>
</protein>
<sequence>MTLVNLIKRNILVYSRNKANVFFSLLSMFIIIGLMAIFLGNMNADSVVDLLNQYGGARDAAADQDHAEQLVLLWTLAGIIVVNSVTITLTMVGFMVEDEDQQRLSSFYVAPVNRAIFVLGYILAAVIMGIVICLFTLGVGEFYVWLTGGALLAMEQLLQILLYIILNVFMSASMVFFIANFVHSTSAFSGLSTIIGTLVGFLSAIYLPMGMLPSDIQNVLKCLPLLHGCSLMRNVFTETALQTTFKDCPNQLIDGYKEYMGITIHWGDQIIGSQFQVAFLLISGIILIIMSALIQRKRNTVVR</sequence>
<evidence type="ECO:0000256" key="2">
    <source>
        <dbReference type="ARBA" id="ARBA00022692"/>
    </source>
</evidence>
<evidence type="ECO:0000259" key="6">
    <source>
        <dbReference type="PROSITE" id="PS51012"/>
    </source>
</evidence>
<evidence type="ECO:0000313" key="8">
    <source>
        <dbReference type="Proteomes" id="UP000464314"/>
    </source>
</evidence>
<dbReference type="InterPro" id="IPR013525">
    <property type="entry name" value="ABC2_TM"/>
</dbReference>
<feature type="transmembrane region" description="Helical" evidence="5">
    <location>
        <begin position="188"/>
        <end position="207"/>
    </location>
</feature>
<keyword evidence="3 5" id="KW-1133">Transmembrane helix</keyword>
<dbReference type="KEGG" id="anr:Ana3638_04810"/>